<gene>
    <name evidence="2" type="ORF">C6570_06765</name>
</gene>
<dbReference type="PROSITE" id="PS01304">
    <property type="entry name" value="UBIH"/>
    <property type="match status" value="1"/>
</dbReference>
<proteinExistence type="predicted"/>
<keyword evidence="3" id="KW-1185">Reference proteome</keyword>
<keyword evidence="2" id="KW-0830">Ubiquinone</keyword>
<dbReference type="InterPro" id="IPR036188">
    <property type="entry name" value="FAD/NAD-bd_sf"/>
</dbReference>
<dbReference type="Gene3D" id="3.50.50.60">
    <property type="entry name" value="FAD/NAD(P)-binding domain"/>
    <property type="match status" value="2"/>
</dbReference>
<name>A0A2S0MDL1_9BURK</name>
<reference evidence="2 3" key="1">
    <citation type="submission" date="2018-03" db="EMBL/GenBank/DDBJ databases">
        <title>Genome sequencing of Ottowia sp.</title>
        <authorList>
            <person name="Kim S.-J."/>
            <person name="Heo J."/>
            <person name="Kwon S.-W."/>
        </authorList>
    </citation>
    <scope>NUCLEOTIDE SEQUENCE [LARGE SCALE GENOMIC DNA]</scope>
    <source>
        <strain evidence="2 3">KADR8-3</strain>
    </source>
</reference>
<protein>
    <submittedName>
        <fullName evidence="2">Ubiquinone biosynthesis protein UbiH</fullName>
    </submittedName>
</protein>
<dbReference type="PANTHER" id="PTHR43876:SF7">
    <property type="entry name" value="UBIQUINONE BIOSYNTHESIS MONOOXYGENASE COQ6, MITOCHONDRIAL"/>
    <property type="match status" value="1"/>
</dbReference>
<dbReference type="PANTHER" id="PTHR43876">
    <property type="entry name" value="UBIQUINONE BIOSYNTHESIS MONOOXYGENASE COQ6, MITOCHONDRIAL"/>
    <property type="match status" value="1"/>
</dbReference>
<dbReference type="Pfam" id="PF01494">
    <property type="entry name" value="FAD_binding_3"/>
    <property type="match status" value="1"/>
</dbReference>
<dbReference type="InterPro" id="IPR051205">
    <property type="entry name" value="UbiH/COQ6_monooxygenase"/>
</dbReference>
<dbReference type="InterPro" id="IPR018168">
    <property type="entry name" value="Ubi_Hdrlase_CS"/>
</dbReference>
<dbReference type="AlphaFoldDB" id="A0A2S0MDL1"/>
<sequence>MAVTHDICIRGAGIVGRTLALLLARERLRVALVASPRPPDAADVRAYALSPASRALLQSLRCWPAESAATPVLGMQVRGDGAGQVHFSAAAQGVDALNWIVDVPALEQQLTQACQFQGDIDVVDEPVAAQLTVVCEGRASRTRAEWGVEFDRTPYPQHAIATRLDCELPHGQIARQWFTADGEILAFLPLDGPQGHRVAVVWSVRAERVPELMALPDGAVAAMLADLSGHALGALQLCAPRATWPLVLAAAQRWVGRVPDAPQRSFALAGDAAHAMHPLAGQGLNVGLGDAAELASVLAAREPWRTPADLKLLRRYERARQGEWLRMRLATDSLQLLFGRPEPLAAAARNWGMRLFDASGPIKSGITRLAMGTA</sequence>
<dbReference type="SUPFAM" id="SSF51905">
    <property type="entry name" value="FAD/NAD(P)-binding domain"/>
    <property type="match status" value="1"/>
</dbReference>
<feature type="domain" description="FAD-binding" evidence="1">
    <location>
        <begin position="122"/>
        <end position="321"/>
    </location>
</feature>
<dbReference type="OrthoDB" id="9769565at2"/>
<accession>A0A2S0MDL1</accession>
<evidence type="ECO:0000313" key="2">
    <source>
        <dbReference type="EMBL" id="AVO33984.1"/>
    </source>
</evidence>
<dbReference type="PRINTS" id="PR00420">
    <property type="entry name" value="RNGMNOXGNASE"/>
</dbReference>
<dbReference type="Gene3D" id="3.30.9.10">
    <property type="entry name" value="D-Amino Acid Oxidase, subunit A, domain 2"/>
    <property type="match status" value="1"/>
</dbReference>
<organism evidence="2 3">
    <name type="scientific">Ottowia oryzae</name>
    <dbReference type="NCBI Taxonomy" id="2109914"/>
    <lineage>
        <taxon>Bacteria</taxon>
        <taxon>Pseudomonadati</taxon>
        <taxon>Pseudomonadota</taxon>
        <taxon>Betaproteobacteria</taxon>
        <taxon>Burkholderiales</taxon>
        <taxon>Comamonadaceae</taxon>
        <taxon>Ottowia</taxon>
    </lineage>
</organism>
<dbReference type="EMBL" id="CP027666">
    <property type="protein sequence ID" value="AVO33984.1"/>
    <property type="molecule type" value="Genomic_DNA"/>
</dbReference>
<dbReference type="GO" id="GO:0071949">
    <property type="term" value="F:FAD binding"/>
    <property type="evidence" value="ECO:0007669"/>
    <property type="project" value="InterPro"/>
</dbReference>
<evidence type="ECO:0000259" key="1">
    <source>
        <dbReference type="Pfam" id="PF01494"/>
    </source>
</evidence>
<dbReference type="Proteomes" id="UP000239709">
    <property type="component" value="Chromosome"/>
</dbReference>
<dbReference type="InterPro" id="IPR002938">
    <property type="entry name" value="FAD-bd"/>
</dbReference>
<dbReference type="KEGG" id="otk:C6570_06765"/>
<evidence type="ECO:0000313" key="3">
    <source>
        <dbReference type="Proteomes" id="UP000239709"/>
    </source>
</evidence>
<dbReference type="RefSeq" id="WP_106702540.1">
    <property type="nucleotide sequence ID" value="NZ_CP027666.1"/>
</dbReference>